<dbReference type="RefSeq" id="WP_089810083.1">
    <property type="nucleotide sequence ID" value="NZ_FOYT01000004.1"/>
</dbReference>
<protein>
    <submittedName>
        <fullName evidence="2">Putative baseplate assembly protein</fullName>
    </submittedName>
</protein>
<dbReference type="OrthoDB" id="148267at2157"/>
<dbReference type="EMBL" id="FOYT01000004">
    <property type="protein sequence ID" value="SFR68960.1"/>
    <property type="molecule type" value="Genomic_DNA"/>
</dbReference>
<proteinExistence type="predicted"/>
<evidence type="ECO:0000313" key="3">
    <source>
        <dbReference type="Proteomes" id="UP000198531"/>
    </source>
</evidence>
<name>A0A1I6IRU2_9EURY</name>
<organism evidence="2 3">
    <name type="scientific">Halogeometricum rufum</name>
    <dbReference type="NCBI Taxonomy" id="553469"/>
    <lineage>
        <taxon>Archaea</taxon>
        <taxon>Methanobacteriati</taxon>
        <taxon>Methanobacteriota</taxon>
        <taxon>Stenosarchaea group</taxon>
        <taxon>Halobacteria</taxon>
        <taxon>Halobacteriales</taxon>
        <taxon>Haloferacaceae</taxon>
        <taxon>Halogeometricum</taxon>
    </lineage>
</organism>
<gene>
    <name evidence="2" type="ORF">SAMN04487947_3532</name>
</gene>
<accession>A0A1I6IRU2</accession>
<keyword evidence="3" id="KW-1185">Reference proteome</keyword>
<dbReference type="AlphaFoldDB" id="A0A1I6IRU2"/>
<reference evidence="3" key="1">
    <citation type="submission" date="2016-10" db="EMBL/GenBank/DDBJ databases">
        <authorList>
            <person name="Varghese N."/>
            <person name="Submissions S."/>
        </authorList>
    </citation>
    <scope>NUCLEOTIDE SEQUENCE [LARGE SCALE GENOMIC DNA]</scope>
    <source>
        <strain evidence="3">CGMCC 1.7736</strain>
    </source>
</reference>
<evidence type="ECO:0000256" key="1">
    <source>
        <dbReference type="SAM" id="MobiDB-lite"/>
    </source>
</evidence>
<feature type="region of interest" description="Disordered" evidence="1">
    <location>
        <begin position="507"/>
        <end position="611"/>
    </location>
</feature>
<feature type="compositionally biased region" description="Low complexity" evidence="1">
    <location>
        <begin position="562"/>
        <end position="591"/>
    </location>
</feature>
<dbReference type="STRING" id="553469.SAMN04487947_3532"/>
<feature type="compositionally biased region" description="Basic and acidic residues" evidence="1">
    <location>
        <begin position="601"/>
        <end position="610"/>
    </location>
</feature>
<dbReference type="Proteomes" id="UP000198531">
    <property type="component" value="Unassembled WGS sequence"/>
</dbReference>
<feature type="compositionally biased region" description="Basic and acidic residues" evidence="1">
    <location>
        <begin position="516"/>
        <end position="554"/>
    </location>
</feature>
<sequence length="772" mass="84400">MSLDIPSLDDRPYETILRDARNRIPVYSETWTDHNASDPGITVLELLAWLAETYTYQLDRITDAHRLKYLALLGERPRPPRPATTAVRVTLPDHAGSAAVNEGAKLLATTGDDRTVGFETTVATAVTRATLERVVVDGARGRRDQTTANRTAGMQFTAFGDGAEGVLYLGFAGNPFGGEGELSLSVKLAEDDLPAPARHGAGVDAWTEDATFEPTVAVEWEHCPTYEWYDEGAWESLPVEADGTNQFYESGRVVLKKPDSWNADGGTVFDHATSYRWIRCRVTTPGHEIAPRIDSVAVNVLPVERRWTVRSEGGEPLRDGEGNTASTGLPDQRFEFEHGPLLDTDVAVWVGDERWRRRDDFDAAGPYSRCFVVEPSYRGIRFGDGARGMIPPLDAPITATRYVGTGDAGSVSAEAEWSFAGADVRFRDPKGKFTTADPASLTVEQVADVTGGAPAEPIGDAFDRLVADRRVPYRAVTAPDYEYLATHTPGLRFGRAAVWVVQDDPVERPPSVWSKDAADVRRGDGGSDRRPDEDRVVSTEDGRPVRQIDDERMRQRPKTKQRSAAASRQASELPTESSEPTSSASAAGDANADGEAEPSDESPRECEPHRSVNVVVVPYSRSSRPEPSTGFLNAVDAHLDRHRLLTDRVRVEPPTYVEVGVDVEVRLESEYAVTDRRDAIDAALDEFLDPLRGFEGDGWPFGRPLYRSELYEEIESVPGVDCVTRLDVRTDGRLDANGAVVVDADALLTPTDHTVTARVGTNGPAAGDCDRP</sequence>
<evidence type="ECO:0000313" key="2">
    <source>
        <dbReference type="EMBL" id="SFR68960.1"/>
    </source>
</evidence>